<keyword evidence="4" id="KW-1185">Reference proteome</keyword>
<feature type="region of interest" description="Disordered" evidence="1">
    <location>
        <begin position="189"/>
        <end position="216"/>
    </location>
</feature>
<reference evidence="3 4" key="1">
    <citation type="submission" date="2020-05" db="EMBL/GenBank/DDBJ databases">
        <title>Nakamurella sp. DB0629 isolated from air conditioner.</title>
        <authorList>
            <person name="Kim D.H."/>
            <person name="Kim D.-U."/>
        </authorList>
    </citation>
    <scope>NUCLEOTIDE SEQUENCE [LARGE SCALE GENOMIC DNA]</scope>
    <source>
        <strain evidence="3 4">DB0629</strain>
    </source>
</reference>
<organism evidence="3 4">
    <name type="scientific">Nakamurella aerolata</name>
    <dbReference type="NCBI Taxonomy" id="1656892"/>
    <lineage>
        <taxon>Bacteria</taxon>
        <taxon>Bacillati</taxon>
        <taxon>Actinomycetota</taxon>
        <taxon>Actinomycetes</taxon>
        <taxon>Nakamurellales</taxon>
        <taxon>Nakamurellaceae</taxon>
        <taxon>Nakamurella</taxon>
    </lineage>
</organism>
<evidence type="ECO:0000313" key="4">
    <source>
        <dbReference type="Proteomes" id="UP000562984"/>
    </source>
</evidence>
<accession>A0A849A9T5</accession>
<evidence type="ECO:0000256" key="1">
    <source>
        <dbReference type="SAM" id="MobiDB-lite"/>
    </source>
</evidence>
<protein>
    <submittedName>
        <fullName evidence="3">Uncharacterized protein</fullName>
    </submittedName>
</protein>
<dbReference type="RefSeq" id="WP_171200062.1">
    <property type="nucleotide sequence ID" value="NZ_JABEND010000006.1"/>
</dbReference>
<dbReference type="EMBL" id="JABEND010000006">
    <property type="protein sequence ID" value="NNG36363.1"/>
    <property type="molecule type" value="Genomic_DNA"/>
</dbReference>
<keyword evidence="2" id="KW-0472">Membrane</keyword>
<dbReference type="Proteomes" id="UP000562984">
    <property type="component" value="Unassembled WGS sequence"/>
</dbReference>
<evidence type="ECO:0000313" key="3">
    <source>
        <dbReference type="EMBL" id="NNG36363.1"/>
    </source>
</evidence>
<feature type="transmembrane region" description="Helical" evidence="2">
    <location>
        <begin position="162"/>
        <end position="182"/>
    </location>
</feature>
<dbReference type="AlphaFoldDB" id="A0A849A9T5"/>
<proteinExistence type="predicted"/>
<name>A0A849A9T5_9ACTN</name>
<evidence type="ECO:0000256" key="2">
    <source>
        <dbReference type="SAM" id="Phobius"/>
    </source>
</evidence>
<feature type="transmembrane region" description="Helical" evidence="2">
    <location>
        <begin position="82"/>
        <end position="102"/>
    </location>
</feature>
<keyword evidence="2" id="KW-1133">Transmembrane helix</keyword>
<keyword evidence="2" id="KW-0812">Transmembrane</keyword>
<feature type="transmembrane region" description="Helical" evidence="2">
    <location>
        <begin position="25"/>
        <end position="44"/>
    </location>
</feature>
<feature type="transmembrane region" description="Helical" evidence="2">
    <location>
        <begin position="56"/>
        <end position="76"/>
    </location>
</feature>
<comment type="caution">
    <text evidence="3">The sequence shown here is derived from an EMBL/GenBank/DDBJ whole genome shotgun (WGS) entry which is preliminary data.</text>
</comment>
<sequence>MDKFFTVVGVLAGWAWDAVLRLPHLYAVVALYWLGIAGFLIQRYPMRRTAASARTAVAIQLVAAVGVVIGLVDLLARRQVDFVHLSLVAYFATSIGVARMVVRGLDRRPTGLWQGFGLRARTYLTMFVVAVGFSALAGDPWWFDFPRFAGRDPIDVMNNTNWLHLGASVAGLAVGFDLLCTLCGRTPWGRKATGSPSAARSQRRAVSAPAATPPQR</sequence>
<gene>
    <name evidence="3" type="ORF">HKD39_11695</name>
</gene>
<feature type="compositionally biased region" description="Low complexity" evidence="1">
    <location>
        <begin position="195"/>
        <end position="210"/>
    </location>
</feature>
<feature type="transmembrane region" description="Helical" evidence="2">
    <location>
        <begin position="123"/>
        <end position="142"/>
    </location>
</feature>